<sequence>MDADVSRRTLVESFLVFQGCSIIFVSVISQAATAVIIYRSGDKVHQTTMKKIYVDINIQNKLGCNELSSPQSCELKAGPRLKLFWFIRVTGIALMIALQHIPWGIRIREARLIIDQMQKHGYKALDVLDRVKINKK</sequence>
<keyword evidence="1" id="KW-0472">Membrane</keyword>
<keyword evidence="1" id="KW-1133">Transmembrane helix</keyword>
<evidence type="ECO:0000256" key="1">
    <source>
        <dbReference type="SAM" id="Phobius"/>
    </source>
</evidence>
<evidence type="ECO:0000313" key="3">
    <source>
        <dbReference type="EMBL" id="CAF3881731.1"/>
    </source>
</evidence>
<feature type="transmembrane region" description="Helical" evidence="1">
    <location>
        <begin position="15"/>
        <end position="38"/>
    </location>
</feature>
<gene>
    <name evidence="2" type="ORF">GPM918_LOCUS19549</name>
    <name evidence="3" type="ORF">SRO942_LOCUS19546</name>
</gene>
<accession>A0A814QEF2</accession>
<dbReference type="EMBL" id="CAJNOQ010005960">
    <property type="protein sequence ID" value="CAF1117959.1"/>
    <property type="molecule type" value="Genomic_DNA"/>
</dbReference>
<reference evidence="2" key="1">
    <citation type="submission" date="2021-02" db="EMBL/GenBank/DDBJ databases">
        <authorList>
            <person name="Nowell W R."/>
        </authorList>
    </citation>
    <scope>NUCLEOTIDE SEQUENCE</scope>
</reference>
<protein>
    <submittedName>
        <fullName evidence="2">Uncharacterized protein</fullName>
    </submittedName>
</protein>
<keyword evidence="4" id="KW-1185">Reference proteome</keyword>
<feature type="transmembrane region" description="Helical" evidence="1">
    <location>
        <begin position="85"/>
        <end position="105"/>
    </location>
</feature>
<dbReference type="EMBL" id="CAJOBC010005960">
    <property type="protein sequence ID" value="CAF3881731.1"/>
    <property type="molecule type" value="Genomic_DNA"/>
</dbReference>
<comment type="caution">
    <text evidence="2">The sequence shown here is derived from an EMBL/GenBank/DDBJ whole genome shotgun (WGS) entry which is preliminary data.</text>
</comment>
<keyword evidence="1" id="KW-0812">Transmembrane</keyword>
<dbReference type="AlphaFoldDB" id="A0A814QEF2"/>
<name>A0A814QEF2_9BILA</name>
<organism evidence="2 4">
    <name type="scientific">Didymodactylos carnosus</name>
    <dbReference type="NCBI Taxonomy" id="1234261"/>
    <lineage>
        <taxon>Eukaryota</taxon>
        <taxon>Metazoa</taxon>
        <taxon>Spiralia</taxon>
        <taxon>Gnathifera</taxon>
        <taxon>Rotifera</taxon>
        <taxon>Eurotatoria</taxon>
        <taxon>Bdelloidea</taxon>
        <taxon>Philodinida</taxon>
        <taxon>Philodinidae</taxon>
        <taxon>Didymodactylos</taxon>
    </lineage>
</organism>
<dbReference type="Proteomes" id="UP000663829">
    <property type="component" value="Unassembled WGS sequence"/>
</dbReference>
<evidence type="ECO:0000313" key="2">
    <source>
        <dbReference type="EMBL" id="CAF1117959.1"/>
    </source>
</evidence>
<evidence type="ECO:0000313" key="4">
    <source>
        <dbReference type="Proteomes" id="UP000663829"/>
    </source>
</evidence>
<dbReference type="Proteomes" id="UP000681722">
    <property type="component" value="Unassembled WGS sequence"/>
</dbReference>
<proteinExistence type="predicted"/>